<dbReference type="eggNOG" id="ENOG503041R">
    <property type="taxonomic scope" value="Bacteria"/>
</dbReference>
<organism evidence="1 2">
    <name type="scientific">Rhodococcus jostii (strain RHA1)</name>
    <dbReference type="NCBI Taxonomy" id="101510"/>
    <lineage>
        <taxon>Bacteria</taxon>
        <taxon>Bacillati</taxon>
        <taxon>Actinomycetota</taxon>
        <taxon>Actinomycetes</taxon>
        <taxon>Mycobacteriales</taxon>
        <taxon>Nocardiaceae</taxon>
        <taxon>Rhodococcus</taxon>
    </lineage>
</organism>
<keyword evidence="1" id="KW-0614">Plasmid</keyword>
<dbReference type="AlphaFoldDB" id="Q0RVN3"/>
<name>Q0RVN3_RHOJR</name>
<evidence type="ECO:0000313" key="1">
    <source>
        <dbReference type="EMBL" id="ABH00653.1"/>
    </source>
</evidence>
<dbReference type="HOGENOM" id="CLU_871033_0_0_11"/>
<reference evidence="2" key="1">
    <citation type="journal article" date="2006" name="Proc. Natl. Acad. Sci. U.S.A.">
        <title>The complete genome of Rhodococcus sp. RHA1 provides insights into a catabolic powerhouse.</title>
        <authorList>
            <person name="McLeod M.P."/>
            <person name="Warren R.L."/>
            <person name="Hsiao W.W.L."/>
            <person name="Araki N."/>
            <person name="Myhre M."/>
            <person name="Fernandes C."/>
            <person name="Miyazawa D."/>
            <person name="Wong W."/>
            <person name="Lillquist A.L."/>
            <person name="Wang D."/>
            <person name="Dosanjh M."/>
            <person name="Hara H."/>
            <person name="Petrescu A."/>
            <person name="Morin R.D."/>
            <person name="Yang G."/>
            <person name="Stott J.M."/>
            <person name="Schein J.E."/>
            <person name="Shin H."/>
            <person name="Smailus D."/>
            <person name="Siddiqui A.S."/>
            <person name="Marra M.A."/>
            <person name="Jones S.J.M."/>
            <person name="Holt R."/>
            <person name="Brinkman F.S.L."/>
            <person name="Miyauchi K."/>
            <person name="Fukuda M."/>
            <person name="Davies J.E."/>
            <person name="Mohn W.W."/>
            <person name="Eltis L.D."/>
        </authorList>
    </citation>
    <scope>NUCLEOTIDE SEQUENCE [LARGE SCALE GENOMIC DNA]</scope>
    <source>
        <strain evidence="2">RHA1</strain>
    </source>
</reference>
<accession>Q0RVN3</accession>
<dbReference type="EMBL" id="CP000434">
    <property type="protein sequence ID" value="ABH00653.1"/>
    <property type="molecule type" value="Genomic_DNA"/>
</dbReference>
<dbReference type="Proteomes" id="UP000008710">
    <property type="component" value="Plasmid pRHL3"/>
</dbReference>
<sequence>MCADECTVVMVICQDLAMTSPQLGDLPLFVDRIGRITARAQRASELHDWGLHPQAADTGSSLALDDDGFIPARGGSLVQRAAMWPINCATDNVSSAGRIFTDSATSNQLRASSIMSLCRSALESSARAIWLISDTDRAIRRQRSIGITLAEMKQQTLFNNNEVEHHHNGTVNLPADYASAFLDGHRSLLNDYAALQEEDHQPVRPFGKTVELAATWIDEHMPAHDSGELAKNGMAAGSKRVYSISSGVIHGYQWIVDYGRNGDLFAMIADSFAAAVNMTECAIALYEAQAQRPTGRTDRKYHYPKRLAPTVREWSKLYR</sequence>
<protein>
    <submittedName>
        <fullName evidence="1">Uncharacterized protein</fullName>
    </submittedName>
</protein>
<dbReference type="KEGG" id="rha:RHA1_ro11006"/>
<gene>
    <name evidence="1" type="ordered locus">RHA1_ro11006</name>
</gene>
<geneLocation type="plasmid" evidence="1 2">
    <name>pRHL3</name>
</geneLocation>
<proteinExistence type="predicted"/>
<evidence type="ECO:0000313" key="2">
    <source>
        <dbReference type="Proteomes" id="UP000008710"/>
    </source>
</evidence>